<dbReference type="OrthoDB" id="644448at2"/>
<sequence length="251" mass="29779">MNLIIPEIIREARIDRLDIDWNEENFNRYIHLLVTNCYLEEQISKISYKGCISLAASLSEWNYWYLNSDKRSEIFVPVINALWASVIDPVYLKSFYFHYAPEIENSKTPIEVNLAILSFLLEQYTDKKYMPSFTTKCLINLIVFTQNLIPHKRIFNKWLSESIYKLLETFPLQYYADITLKGGDMFYDSYEEKSIPRDFFFETSFIYNNTESIKLLNQFLGSLNWKTNQFLSSPNEVLQKGFKGNVPYFIQ</sequence>
<evidence type="ECO:0000313" key="1">
    <source>
        <dbReference type="EMBL" id="ABQ05969.1"/>
    </source>
</evidence>
<keyword evidence="2" id="KW-1185">Reference proteome</keyword>
<evidence type="ECO:0000313" key="2">
    <source>
        <dbReference type="Proteomes" id="UP000006694"/>
    </source>
</evidence>
<dbReference type="GeneID" id="31765864"/>
<dbReference type="EMBL" id="CP000685">
    <property type="protein sequence ID" value="ABQ05969.1"/>
    <property type="molecule type" value="Genomic_DNA"/>
</dbReference>
<dbReference type="RefSeq" id="WP_012025007.1">
    <property type="nucleotide sequence ID" value="NC_009441.1"/>
</dbReference>
<dbReference type="Proteomes" id="UP000006694">
    <property type="component" value="Chromosome"/>
</dbReference>
<accession>A5FFQ2</accession>
<name>A5FFQ2_FLAJ1</name>
<reference evidence="1 2" key="1">
    <citation type="journal article" date="2009" name="Appl. Environ. Microbiol.">
        <title>Novel features of the polysaccharide-digesting gliding bacterium Flavobacterium johnsoniae as revealed by genome sequence analysis.</title>
        <authorList>
            <person name="McBride M.J."/>
            <person name="Xie G."/>
            <person name="Martens E.C."/>
            <person name="Lapidus A."/>
            <person name="Henrissat B."/>
            <person name="Rhodes R.G."/>
            <person name="Goltsman E."/>
            <person name="Wang W."/>
            <person name="Xu J."/>
            <person name="Hunnicutt D.W."/>
            <person name="Staroscik A.M."/>
            <person name="Hoover T.R."/>
            <person name="Cheng Y.Q."/>
            <person name="Stein J.L."/>
        </authorList>
    </citation>
    <scope>NUCLEOTIDE SEQUENCE [LARGE SCALE GENOMIC DNA]</scope>
    <source>
        <strain evidence="2">ATCC 17061 / DSM 2064 / JCM 8514 / BCRC 14874 / CCUG 350202 / NBRC 14942 / NCIMB 11054 / UW101</strain>
    </source>
</reference>
<organism evidence="1 2">
    <name type="scientific">Flavobacterium johnsoniae (strain ATCC 17061 / DSM 2064 / JCM 8514 / BCRC 14874 / CCUG 350202 / NBRC 14942 / NCIMB 11054 / UW101)</name>
    <name type="common">Cytophaga johnsonae</name>
    <dbReference type="NCBI Taxonomy" id="376686"/>
    <lineage>
        <taxon>Bacteria</taxon>
        <taxon>Pseudomonadati</taxon>
        <taxon>Bacteroidota</taxon>
        <taxon>Flavobacteriia</taxon>
        <taxon>Flavobacteriales</taxon>
        <taxon>Flavobacteriaceae</taxon>
        <taxon>Flavobacterium</taxon>
    </lineage>
</organism>
<dbReference type="KEGG" id="fjo:Fjoh_2948"/>
<dbReference type="HOGENOM" id="CLU_1105858_0_0_10"/>
<protein>
    <submittedName>
        <fullName evidence="1">Uncharacterized protein</fullName>
    </submittedName>
</protein>
<dbReference type="AlphaFoldDB" id="A5FFQ2"/>
<proteinExistence type="predicted"/>
<dbReference type="STRING" id="376686.Fjoh_2948"/>
<gene>
    <name evidence="1" type="ordered locus">Fjoh_2948</name>
</gene>